<dbReference type="EMBL" id="QZFV01000094">
    <property type="protein sequence ID" value="RJQ83675.1"/>
    <property type="molecule type" value="Genomic_DNA"/>
</dbReference>
<dbReference type="PROSITE" id="PS50977">
    <property type="entry name" value="HTH_TETR_2"/>
    <property type="match status" value="1"/>
</dbReference>
<evidence type="ECO:0000256" key="4">
    <source>
        <dbReference type="ARBA" id="ARBA00023163"/>
    </source>
</evidence>
<sequence>MGKMSSGTGTSGGQMPARRSTGARSAKRQRQISDAAAKLFRANGYVNTSMQDLADEVGILKPSLYYHIRSKEDLLYEIFAEIHEDVQRIMAEIDAQDDLDASAKLRLWARLHVHHAITHREKIAVFFQEVGSLSPERMAPIMVMRQAYERFVLSLIQGEQLDGKIDQSLDAKQLSLLAFGVLNWMHTWYQPRGGAAGDDRLADLCADFILGGLHSVASPGGKRPPR</sequence>
<proteinExistence type="predicted"/>
<keyword evidence="2" id="KW-0805">Transcription regulation</keyword>
<dbReference type="Pfam" id="PF17932">
    <property type="entry name" value="TetR_C_24"/>
    <property type="match status" value="1"/>
</dbReference>
<dbReference type="GO" id="GO:0000976">
    <property type="term" value="F:transcription cis-regulatory region binding"/>
    <property type="evidence" value="ECO:0007669"/>
    <property type="project" value="TreeGrafter"/>
</dbReference>
<evidence type="ECO:0000256" key="2">
    <source>
        <dbReference type="ARBA" id="ARBA00023015"/>
    </source>
</evidence>
<dbReference type="InterPro" id="IPR001647">
    <property type="entry name" value="HTH_TetR"/>
</dbReference>
<evidence type="ECO:0000256" key="3">
    <source>
        <dbReference type="ARBA" id="ARBA00023125"/>
    </source>
</evidence>
<protein>
    <submittedName>
        <fullName evidence="8">TetR/AcrR family transcriptional regulator</fullName>
    </submittedName>
</protein>
<dbReference type="PRINTS" id="PR00455">
    <property type="entry name" value="HTHTETR"/>
</dbReference>
<dbReference type="PANTHER" id="PTHR30055:SF175">
    <property type="entry name" value="HTH-TYPE TRANSCRIPTIONAL REPRESSOR KSTR2"/>
    <property type="match status" value="1"/>
</dbReference>
<organism evidence="8 9">
    <name type="scientific">Amycolatopsis panacis</name>
    <dbReference type="NCBI Taxonomy" id="2340917"/>
    <lineage>
        <taxon>Bacteria</taxon>
        <taxon>Bacillati</taxon>
        <taxon>Actinomycetota</taxon>
        <taxon>Actinomycetes</taxon>
        <taxon>Pseudonocardiales</taxon>
        <taxon>Pseudonocardiaceae</taxon>
        <taxon>Amycolatopsis</taxon>
    </lineage>
</organism>
<keyword evidence="1" id="KW-0678">Repressor</keyword>
<dbReference type="AlphaFoldDB" id="A0A419I1K9"/>
<evidence type="ECO:0000256" key="1">
    <source>
        <dbReference type="ARBA" id="ARBA00022491"/>
    </source>
</evidence>
<dbReference type="SUPFAM" id="SSF46689">
    <property type="entry name" value="Homeodomain-like"/>
    <property type="match status" value="1"/>
</dbReference>
<evidence type="ECO:0000256" key="5">
    <source>
        <dbReference type="PROSITE-ProRule" id="PRU00335"/>
    </source>
</evidence>
<evidence type="ECO:0000256" key="6">
    <source>
        <dbReference type="SAM" id="MobiDB-lite"/>
    </source>
</evidence>
<dbReference type="InterPro" id="IPR050109">
    <property type="entry name" value="HTH-type_TetR-like_transc_reg"/>
</dbReference>
<evidence type="ECO:0000313" key="8">
    <source>
        <dbReference type="EMBL" id="RJQ83675.1"/>
    </source>
</evidence>
<keyword evidence="3 5" id="KW-0238">DNA-binding</keyword>
<dbReference type="SUPFAM" id="SSF48498">
    <property type="entry name" value="Tetracyclin repressor-like, C-terminal domain"/>
    <property type="match status" value="1"/>
</dbReference>
<evidence type="ECO:0000259" key="7">
    <source>
        <dbReference type="PROSITE" id="PS50977"/>
    </source>
</evidence>
<dbReference type="PANTHER" id="PTHR30055">
    <property type="entry name" value="HTH-TYPE TRANSCRIPTIONAL REGULATOR RUTR"/>
    <property type="match status" value="1"/>
</dbReference>
<feature type="domain" description="HTH tetR-type" evidence="7">
    <location>
        <begin position="26"/>
        <end position="86"/>
    </location>
</feature>
<dbReference type="Proteomes" id="UP000285112">
    <property type="component" value="Unassembled WGS sequence"/>
</dbReference>
<reference evidence="8 9" key="1">
    <citation type="submission" date="2018-09" db="EMBL/GenBank/DDBJ databases">
        <title>YIM PH 21725 draft genome.</title>
        <authorList>
            <person name="Miao C."/>
        </authorList>
    </citation>
    <scope>NUCLEOTIDE SEQUENCE [LARGE SCALE GENOMIC DNA]</scope>
    <source>
        <strain evidence="9">YIM PH21725</strain>
    </source>
</reference>
<dbReference type="Pfam" id="PF00440">
    <property type="entry name" value="TetR_N"/>
    <property type="match status" value="1"/>
</dbReference>
<dbReference type="Gene3D" id="1.10.10.60">
    <property type="entry name" value="Homeodomain-like"/>
    <property type="match status" value="1"/>
</dbReference>
<dbReference type="InterPro" id="IPR036271">
    <property type="entry name" value="Tet_transcr_reg_TetR-rel_C_sf"/>
</dbReference>
<feature type="DNA-binding region" description="H-T-H motif" evidence="5">
    <location>
        <begin position="49"/>
        <end position="68"/>
    </location>
</feature>
<dbReference type="Gene3D" id="1.10.357.10">
    <property type="entry name" value="Tetracycline Repressor, domain 2"/>
    <property type="match status" value="1"/>
</dbReference>
<feature type="region of interest" description="Disordered" evidence="6">
    <location>
        <begin position="1"/>
        <end position="29"/>
    </location>
</feature>
<name>A0A419I1K9_9PSEU</name>
<keyword evidence="4" id="KW-0804">Transcription</keyword>
<comment type="caution">
    <text evidence="8">The sequence shown here is derived from an EMBL/GenBank/DDBJ whole genome shotgun (WGS) entry which is preliminary data.</text>
</comment>
<dbReference type="InterPro" id="IPR009057">
    <property type="entry name" value="Homeodomain-like_sf"/>
</dbReference>
<keyword evidence="9" id="KW-1185">Reference proteome</keyword>
<gene>
    <name evidence="8" type="ORF">D5S19_19560</name>
</gene>
<dbReference type="InterPro" id="IPR041490">
    <property type="entry name" value="KstR2_TetR_C"/>
</dbReference>
<dbReference type="GO" id="GO:0003700">
    <property type="term" value="F:DNA-binding transcription factor activity"/>
    <property type="evidence" value="ECO:0007669"/>
    <property type="project" value="TreeGrafter"/>
</dbReference>
<evidence type="ECO:0000313" key="9">
    <source>
        <dbReference type="Proteomes" id="UP000285112"/>
    </source>
</evidence>
<accession>A0A419I1K9</accession>